<dbReference type="Gene3D" id="3.40.50.2300">
    <property type="match status" value="1"/>
</dbReference>
<feature type="domain" description="Response regulatory" evidence="3">
    <location>
        <begin position="12"/>
        <end position="128"/>
    </location>
</feature>
<evidence type="ECO:0000313" key="5">
    <source>
        <dbReference type="Proteomes" id="UP000239477"/>
    </source>
</evidence>
<accession>A0A2S0IDM9</accession>
<feature type="modified residue" description="4-aspartylphosphate" evidence="2">
    <location>
        <position position="62"/>
    </location>
</feature>
<sequence length="133" mass="14150">MIQASNGFTSMRVLIVDDDSTTAELTAECLMMDPGVSVRTTGDGAGALLAMAEFMPDVVLLDVELPDASGLDLAPKLKSFVPGRVPRIIIFSGSVQGSDPLHLPNGVDAWLTKPAHLSTLLDCIFRPTGWRTP</sequence>
<dbReference type="EMBL" id="CP023270">
    <property type="protein sequence ID" value="AVJ30142.1"/>
    <property type="molecule type" value="Genomic_DNA"/>
</dbReference>
<dbReference type="PANTHER" id="PTHR44591">
    <property type="entry name" value="STRESS RESPONSE REGULATOR PROTEIN 1"/>
    <property type="match status" value="1"/>
</dbReference>
<dbReference type="InterPro" id="IPR050595">
    <property type="entry name" value="Bact_response_regulator"/>
</dbReference>
<keyword evidence="5" id="KW-1185">Reference proteome</keyword>
<dbReference type="InterPro" id="IPR001789">
    <property type="entry name" value="Sig_transdc_resp-reg_receiver"/>
</dbReference>
<dbReference type="Pfam" id="PF00072">
    <property type="entry name" value="Response_reg"/>
    <property type="match status" value="1"/>
</dbReference>
<reference evidence="4 5" key="1">
    <citation type="submission" date="2017-09" db="EMBL/GenBank/DDBJ databases">
        <title>Genomic, metabolic, and phenotypic characteristics of bacterial isolates from the natural microbiome of the model nematode Caenorhabditis elegans.</title>
        <authorList>
            <person name="Zimmermann J."/>
            <person name="Obeng N."/>
            <person name="Yang W."/>
            <person name="Obeng O."/>
            <person name="Kissoyan K."/>
            <person name="Pees B."/>
            <person name="Dirksen P."/>
            <person name="Hoppner M."/>
            <person name="Franke A."/>
            <person name="Rosenstiel P."/>
            <person name="Leippe M."/>
            <person name="Dierking K."/>
            <person name="Kaleta C."/>
            <person name="Schulenburg H."/>
        </authorList>
    </citation>
    <scope>NUCLEOTIDE SEQUENCE [LARGE SCALE GENOMIC DNA]</scope>
    <source>
        <strain evidence="4 5">MYb73</strain>
    </source>
</reference>
<evidence type="ECO:0000259" key="3">
    <source>
        <dbReference type="PROSITE" id="PS50110"/>
    </source>
</evidence>
<dbReference type="Proteomes" id="UP000239477">
    <property type="component" value="Chromosome"/>
</dbReference>
<name>A0A2S0IDM9_9BURK</name>
<dbReference type="PANTHER" id="PTHR44591:SF3">
    <property type="entry name" value="RESPONSE REGULATORY DOMAIN-CONTAINING PROTEIN"/>
    <property type="match status" value="1"/>
</dbReference>
<evidence type="ECO:0000256" key="2">
    <source>
        <dbReference type="PROSITE-ProRule" id="PRU00169"/>
    </source>
</evidence>
<protein>
    <recommendedName>
        <fullName evidence="3">Response regulatory domain-containing protein</fullName>
    </recommendedName>
</protein>
<dbReference type="SUPFAM" id="SSF52172">
    <property type="entry name" value="CheY-like"/>
    <property type="match status" value="1"/>
</dbReference>
<evidence type="ECO:0000256" key="1">
    <source>
        <dbReference type="ARBA" id="ARBA00022553"/>
    </source>
</evidence>
<dbReference type="CDD" id="cd00156">
    <property type="entry name" value="REC"/>
    <property type="match status" value="1"/>
</dbReference>
<dbReference type="SMART" id="SM00448">
    <property type="entry name" value="REC"/>
    <property type="match status" value="1"/>
</dbReference>
<evidence type="ECO:0000313" key="4">
    <source>
        <dbReference type="EMBL" id="AVJ30142.1"/>
    </source>
</evidence>
<organism evidence="4 5">
    <name type="scientific">Achromobacter spanius</name>
    <dbReference type="NCBI Taxonomy" id="217203"/>
    <lineage>
        <taxon>Bacteria</taxon>
        <taxon>Pseudomonadati</taxon>
        <taxon>Pseudomonadota</taxon>
        <taxon>Betaproteobacteria</taxon>
        <taxon>Burkholderiales</taxon>
        <taxon>Alcaligenaceae</taxon>
        <taxon>Achromobacter</taxon>
    </lineage>
</organism>
<proteinExistence type="predicted"/>
<dbReference type="GO" id="GO:0000160">
    <property type="term" value="P:phosphorelay signal transduction system"/>
    <property type="evidence" value="ECO:0007669"/>
    <property type="project" value="InterPro"/>
</dbReference>
<keyword evidence="1 2" id="KW-0597">Phosphoprotein</keyword>
<dbReference type="InterPro" id="IPR011006">
    <property type="entry name" value="CheY-like_superfamily"/>
</dbReference>
<dbReference type="PROSITE" id="PS50110">
    <property type="entry name" value="RESPONSE_REGULATORY"/>
    <property type="match status" value="1"/>
</dbReference>
<dbReference type="AlphaFoldDB" id="A0A2S0IDM9"/>
<gene>
    <name evidence="4" type="ORF">CLM73_25285</name>
</gene>